<dbReference type="InterPro" id="IPR032675">
    <property type="entry name" value="LRR_dom_sf"/>
</dbReference>
<feature type="transmembrane region" description="Helical" evidence="5">
    <location>
        <begin position="353"/>
        <end position="378"/>
    </location>
</feature>
<evidence type="ECO:0000256" key="2">
    <source>
        <dbReference type="ARBA" id="ARBA00022741"/>
    </source>
</evidence>
<evidence type="ECO:0000259" key="6">
    <source>
        <dbReference type="PROSITE" id="PS50011"/>
    </source>
</evidence>
<dbReference type="PANTHER" id="PTHR44329:SF214">
    <property type="entry name" value="PROTEIN KINASE DOMAIN-CONTAINING PROTEIN"/>
    <property type="match status" value="1"/>
</dbReference>
<evidence type="ECO:0000256" key="3">
    <source>
        <dbReference type="ARBA" id="ARBA00022840"/>
    </source>
</evidence>
<keyword evidence="3 4" id="KW-0067">ATP-binding</keyword>
<dbReference type="VEuPathDB" id="FungiDB:AeMF1_018714"/>
<dbReference type="SUPFAM" id="SSF52058">
    <property type="entry name" value="L domain-like"/>
    <property type="match status" value="1"/>
</dbReference>
<dbReference type="InterPro" id="IPR000719">
    <property type="entry name" value="Prot_kinase_dom"/>
</dbReference>
<dbReference type="AlphaFoldDB" id="A0A6G0WG93"/>
<gene>
    <name evidence="7" type="ORF">Ae201684_015736</name>
</gene>
<dbReference type="InterPro" id="IPR017441">
    <property type="entry name" value="Protein_kinase_ATP_BS"/>
</dbReference>
<dbReference type="GO" id="GO:0005524">
    <property type="term" value="F:ATP binding"/>
    <property type="evidence" value="ECO:0007669"/>
    <property type="project" value="UniProtKB-UniRule"/>
</dbReference>
<feature type="binding site" evidence="4">
    <location>
        <position position="440"/>
    </location>
    <ligand>
        <name>ATP</name>
        <dbReference type="ChEBI" id="CHEBI:30616"/>
    </ligand>
</feature>
<dbReference type="InterPro" id="IPR051681">
    <property type="entry name" value="Ser/Thr_Kinases-Pseudokinases"/>
</dbReference>
<feature type="domain" description="Protein kinase" evidence="6">
    <location>
        <begin position="413"/>
        <end position="589"/>
    </location>
</feature>
<name>A0A6G0WG93_9STRA</name>
<keyword evidence="1" id="KW-0723">Serine/threonine-protein kinase</keyword>
<proteinExistence type="predicted"/>
<evidence type="ECO:0000256" key="5">
    <source>
        <dbReference type="SAM" id="Phobius"/>
    </source>
</evidence>
<dbReference type="PROSITE" id="PS50011">
    <property type="entry name" value="PROTEIN_KINASE_DOM"/>
    <property type="match status" value="1"/>
</dbReference>
<sequence length="589" mass="66513">MLAAACPHSSLQAYVGQILVKSDVYCNRNDTRCVIHRNCSYAGQSMPSSFGGVQWQAIGNFENYTNSTLYRDSRGQFTSRYKIDGFARFNHNLIASSDDDEVPSVWPTKLTNSSMIDCRLFDTEGAHLSNAIDYLRNLSYLVLSSNSKLTSLSNLHLNHLEFFNLSSNPKLTSLSNLSLNGLHYFDLSSNFMLTNLSDVDLVSLNNFNLLSNSKLTSMSNVYLHSLSYFNLSSKSELTSLTNLYLPSLQRFDLSSNSKLTRLQNQMFGENLLFLNMSNLSLKSWSMDKKTYDALNSMTEAPASGDLKNGRYVIKPLKIDMGEKECEYNAFKLWTNDRPNVCVYLFASDSPWDALFLTFVSILAFALVIACGTMGPKWIKRIRERRKQRKIEAAAYSGIDMTPLTKVRIELKKLKMHEILGCGAFADVCRGTFQDEVVAVKVLQSNRTSLQQLKAFVDEINLMASFDSPYIVKLIGAAWTRPLDILCVMEFMDSGDLKNYLDSHKKLSWAEKILHLLCIAEGLVYLHSIDIIHRDIKSRNVLLDSTKGTQLTDFGISKEDIQATMTGRFDGWLQKFSKTSTILSRPTSTR</sequence>
<dbReference type="PROSITE" id="PS00108">
    <property type="entry name" value="PROTEIN_KINASE_ST"/>
    <property type="match status" value="1"/>
</dbReference>
<accession>A0A6G0WG93</accession>
<keyword evidence="8" id="KW-1185">Reference proteome</keyword>
<dbReference type="PANTHER" id="PTHR44329">
    <property type="entry name" value="SERINE/THREONINE-PROTEIN KINASE TNNI3K-RELATED"/>
    <property type="match status" value="1"/>
</dbReference>
<keyword evidence="5" id="KW-0472">Membrane</keyword>
<dbReference type="Gene3D" id="3.80.10.10">
    <property type="entry name" value="Ribonuclease Inhibitor"/>
    <property type="match status" value="1"/>
</dbReference>
<comment type="caution">
    <text evidence="7">The sequence shown here is derived from an EMBL/GenBank/DDBJ whole genome shotgun (WGS) entry which is preliminary data.</text>
</comment>
<protein>
    <recommendedName>
        <fullName evidence="6">Protein kinase domain-containing protein</fullName>
    </recommendedName>
</protein>
<evidence type="ECO:0000256" key="1">
    <source>
        <dbReference type="ARBA" id="ARBA00022527"/>
    </source>
</evidence>
<evidence type="ECO:0000256" key="4">
    <source>
        <dbReference type="PROSITE-ProRule" id="PRU10141"/>
    </source>
</evidence>
<dbReference type="SMART" id="SM00220">
    <property type="entry name" value="S_TKc"/>
    <property type="match status" value="1"/>
</dbReference>
<dbReference type="SUPFAM" id="SSF56112">
    <property type="entry name" value="Protein kinase-like (PK-like)"/>
    <property type="match status" value="1"/>
</dbReference>
<dbReference type="EMBL" id="VJMJ01000231">
    <property type="protein sequence ID" value="KAF0725885.1"/>
    <property type="molecule type" value="Genomic_DNA"/>
</dbReference>
<dbReference type="Gene3D" id="1.10.510.10">
    <property type="entry name" value="Transferase(Phosphotransferase) domain 1"/>
    <property type="match status" value="1"/>
</dbReference>
<keyword evidence="2 4" id="KW-0547">Nucleotide-binding</keyword>
<reference evidence="7 8" key="1">
    <citation type="submission" date="2019-07" db="EMBL/GenBank/DDBJ databases">
        <title>Genomics analysis of Aphanomyces spp. identifies a new class of oomycete effector associated with host adaptation.</title>
        <authorList>
            <person name="Gaulin E."/>
        </authorList>
    </citation>
    <scope>NUCLEOTIDE SEQUENCE [LARGE SCALE GENOMIC DNA]</scope>
    <source>
        <strain evidence="7 8">ATCC 201684</strain>
    </source>
</reference>
<dbReference type="Pfam" id="PF07714">
    <property type="entry name" value="PK_Tyr_Ser-Thr"/>
    <property type="match status" value="1"/>
</dbReference>
<dbReference type="GO" id="GO:0004674">
    <property type="term" value="F:protein serine/threonine kinase activity"/>
    <property type="evidence" value="ECO:0007669"/>
    <property type="project" value="UniProtKB-KW"/>
</dbReference>
<dbReference type="InterPro" id="IPR008271">
    <property type="entry name" value="Ser/Thr_kinase_AS"/>
</dbReference>
<dbReference type="InterPro" id="IPR001245">
    <property type="entry name" value="Ser-Thr/Tyr_kinase_cat_dom"/>
</dbReference>
<dbReference type="InterPro" id="IPR011009">
    <property type="entry name" value="Kinase-like_dom_sf"/>
</dbReference>
<keyword evidence="1" id="KW-0418">Kinase</keyword>
<dbReference type="PROSITE" id="PS00107">
    <property type="entry name" value="PROTEIN_KINASE_ATP"/>
    <property type="match status" value="1"/>
</dbReference>
<keyword evidence="5" id="KW-1133">Transmembrane helix</keyword>
<dbReference type="Proteomes" id="UP000481153">
    <property type="component" value="Unassembled WGS sequence"/>
</dbReference>
<keyword evidence="5" id="KW-0812">Transmembrane</keyword>
<evidence type="ECO:0000313" key="7">
    <source>
        <dbReference type="EMBL" id="KAF0725885.1"/>
    </source>
</evidence>
<keyword evidence="1" id="KW-0808">Transferase</keyword>
<evidence type="ECO:0000313" key="8">
    <source>
        <dbReference type="Proteomes" id="UP000481153"/>
    </source>
</evidence>
<organism evidence="7 8">
    <name type="scientific">Aphanomyces euteiches</name>
    <dbReference type="NCBI Taxonomy" id="100861"/>
    <lineage>
        <taxon>Eukaryota</taxon>
        <taxon>Sar</taxon>
        <taxon>Stramenopiles</taxon>
        <taxon>Oomycota</taxon>
        <taxon>Saprolegniomycetes</taxon>
        <taxon>Saprolegniales</taxon>
        <taxon>Verrucalvaceae</taxon>
        <taxon>Aphanomyces</taxon>
    </lineage>
</organism>